<feature type="compositionally biased region" description="Basic and acidic residues" evidence="5">
    <location>
        <begin position="510"/>
        <end position="519"/>
    </location>
</feature>
<feature type="compositionally biased region" description="Basic residues" evidence="5">
    <location>
        <begin position="493"/>
        <end position="502"/>
    </location>
</feature>
<feature type="region of interest" description="Disordered" evidence="5">
    <location>
        <begin position="92"/>
        <end position="121"/>
    </location>
</feature>
<keyword evidence="2 6" id="KW-0812">Transmembrane</keyword>
<feature type="compositionally biased region" description="Basic and acidic residues" evidence="5">
    <location>
        <begin position="556"/>
        <end position="579"/>
    </location>
</feature>
<evidence type="ECO:0000256" key="2">
    <source>
        <dbReference type="ARBA" id="ARBA00022692"/>
    </source>
</evidence>
<feature type="compositionally biased region" description="Basic and acidic residues" evidence="5">
    <location>
        <begin position="325"/>
        <end position="358"/>
    </location>
</feature>
<accession>A0A2H3HER5</accession>
<feature type="compositionally biased region" description="Basic and acidic residues" evidence="5">
    <location>
        <begin position="819"/>
        <end position="832"/>
    </location>
</feature>
<dbReference type="GO" id="GO:0015087">
    <property type="term" value="F:cobalt ion transmembrane transporter activity"/>
    <property type="evidence" value="ECO:0007669"/>
    <property type="project" value="TreeGrafter"/>
</dbReference>
<dbReference type="GO" id="GO:0005886">
    <property type="term" value="C:plasma membrane"/>
    <property type="evidence" value="ECO:0007669"/>
    <property type="project" value="UniProtKB-SubCell"/>
</dbReference>
<feature type="compositionally biased region" description="Polar residues" evidence="5">
    <location>
        <begin position="475"/>
        <end position="486"/>
    </location>
</feature>
<evidence type="ECO:0000256" key="6">
    <source>
        <dbReference type="SAM" id="Phobius"/>
    </source>
</evidence>
<feature type="compositionally biased region" description="Polar residues" evidence="5">
    <location>
        <begin position="92"/>
        <end position="102"/>
    </location>
</feature>
<evidence type="ECO:0000313" key="9">
    <source>
        <dbReference type="Proteomes" id="UP000219602"/>
    </source>
</evidence>
<feature type="compositionally biased region" description="Basic and acidic residues" evidence="5">
    <location>
        <begin position="853"/>
        <end position="864"/>
    </location>
</feature>
<comment type="caution">
    <text evidence="8">The sequence shown here is derived from an EMBL/GenBank/DDBJ whole genome shotgun (WGS) entry which is preliminary data.</text>
</comment>
<protein>
    <recommendedName>
        <fullName evidence="7">DUF8035 domain-containing protein</fullName>
    </recommendedName>
</protein>
<dbReference type="InterPro" id="IPR058348">
    <property type="entry name" value="DUF8035"/>
</dbReference>
<dbReference type="InterPro" id="IPR002523">
    <property type="entry name" value="MgTranspt_CorA/ZnTranspt_ZntB"/>
</dbReference>
<evidence type="ECO:0000256" key="4">
    <source>
        <dbReference type="ARBA" id="ARBA00023136"/>
    </source>
</evidence>
<evidence type="ECO:0000256" key="1">
    <source>
        <dbReference type="ARBA" id="ARBA00004651"/>
    </source>
</evidence>
<feature type="compositionally biased region" description="Low complexity" evidence="5">
    <location>
        <begin position="592"/>
        <end position="602"/>
    </location>
</feature>
<dbReference type="InterPro" id="IPR045863">
    <property type="entry name" value="CorA_TM1_TM2"/>
</dbReference>
<dbReference type="SUPFAM" id="SSF144083">
    <property type="entry name" value="Magnesium transport protein CorA, transmembrane region"/>
    <property type="match status" value="1"/>
</dbReference>
<name>A0A2H3HER5_FUSOX</name>
<dbReference type="PANTHER" id="PTHR46494:SF1">
    <property type="entry name" value="CORA FAMILY METAL ION TRANSPORTER (EUROFUNG)"/>
    <property type="match status" value="1"/>
</dbReference>
<dbReference type="GO" id="GO:0050897">
    <property type="term" value="F:cobalt ion binding"/>
    <property type="evidence" value="ECO:0007669"/>
    <property type="project" value="TreeGrafter"/>
</dbReference>
<dbReference type="EMBL" id="MABQ02000003">
    <property type="protein sequence ID" value="PCD41066.1"/>
    <property type="molecule type" value="Genomic_DNA"/>
</dbReference>
<evidence type="ECO:0000256" key="5">
    <source>
        <dbReference type="SAM" id="MobiDB-lite"/>
    </source>
</evidence>
<keyword evidence="4 6" id="KW-0472">Membrane</keyword>
<feature type="region of interest" description="Disordered" evidence="5">
    <location>
        <begin position="312"/>
        <end position="403"/>
    </location>
</feature>
<evidence type="ECO:0000256" key="3">
    <source>
        <dbReference type="ARBA" id="ARBA00022989"/>
    </source>
</evidence>
<feature type="transmembrane region" description="Helical" evidence="6">
    <location>
        <begin position="1359"/>
        <end position="1380"/>
    </location>
</feature>
<dbReference type="Pfam" id="PF01544">
    <property type="entry name" value="CorA"/>
    <property type="match status" value="1"/>
</dbReference>
<sequence>MTWEDGVVALNVVHMSEYRIHKDASEKINLVCPARTDNIPVESSAIQMKWVHLQRSCLRIDILKKLVLKVPFISQELRQVAGTILRDIQESSTLPESGNSRRPQAPFVSRHIGRRDDVDNADNSETEPVIFISSPYLVLSEKTNFGGLDKGHDMLGLIQSLYGFDIGSGRDGSEVVRKMTVGSSKDTLHIPQLWCLLVGSDFLITFSELPLSDLFGNLVEIDLKASLLERPMTIRVMDENSHRYNIVIDSNSNYVDFLRDAIAVAKRAGSDATDYELFDKSMNTITPQQWLRLVKTGQIEETTVFVMPKTLHRFTHRHPSQNRPSETHGRGGDNRIIRHPTERFGRDVGSRDKPTARDTHHRRRTTASRSPQDKEFLTHRRRGEQSPEKEIPRTNHSEEMDLTESEIRQENMQLIKRIDTPVQDIRPVKNFFIDPIWLDKSSHASSWRQNLPPRPLPLVSLARRGHSGRSEASNKNEGTQRQTTRSDISHSKERTRRRRSSRSSRALILRGERGLVPRRDRTRRSGSIFMNKKIVNDGPRVARGSIIFKIGDSSDEATRLGDDATDRQKIPAIDVRPEHVQGGNSTRRSRVSTDTTRSSSSKRNSRRRSRSRASSYSYSYSSSDDDLSSSDGDKPSEDEYPRPGTTRFPARLLSIKAIQDLEYPFKIEGDKIVLQQALNQALIDEVLRLSHSYKNNLDLSSISASKRPFFTWKPKMDHPDTNILDSDSTVIRVLSRLHKLVSDGKMRQIYAQTFSLTMEDLIIRHDCLGAATPEAKDTVQPVMGDVGTKESFQRQPDKGEENAESPAEEELVVEWRLTGSRDGHQSHRDDNPTKPSTDSPTPSKISQPQGSITEDRTSNGRGRDQQSTAVETADTKDEEPPNTEVPTTAGGGGKPDDEADQLNTKRSVKIFQRHKNVMKRLVEVSRDLVWEFLPSDGSALVHQVTKRFWASLDNILRQLKWSVVDSGETTRWIFRSFPPPSVSSDTSTSLAFQDCNHCRNNVQYTSCEAALEHYHSYHMRCSSSNTTERPFDDPCFVWLETSSLIGDSRDWSSFIPEVESFVDQLLDLKKLTHELHCLVATPSHKKGVVDDELSLPTNLVFSFEEILAMYMMMAKEMSMMNKVGSHLTRYRKIGNIRYRRDNAFQNARRFLEESRADIILLGTTPRNVDILSLNAIGPEFLAGALAVSTQNRPLLPGTTTGALEVYQQYMSKLRYQAGRRPQRRIFLDIHSLEDELEALAKLVTSQETVLDNYRDLLSPYSYRITSTTRHALFDSESRYINAQLTRLRLRSREIQALRDQATILKDQVKQIIEILEEGHGKAIRVFTIVTLFFLPLSFTSSFFGMNTTDIRDTENDQRIFWTVSIPITAGVLALAFIYGYKGDEIHDCISLAFSSRRVKLQKQPSSNKQEMRAETWFSTTSALEDGGVEKSKKNIIGSWLHRRERVKWKQTAREERVKENITEV</sequence>
<feature type="compositionally biased region" description="Low complexity" evidence="5">
    <location>
        <begin position="833"/>
        <end position="844"/>
    </location>
</feature>
<dbReference type="PANTHER" id="PTHR46494">
    <property type="entry name" value="CORA FAMILY METAL ION TRANSPORTER (EUROFUNG)"/>
    <property type="match status" value="1"/>
</dbReference>
<feature type="region of interest" description="Disordered" evidence="5">
    <location>
        <begin position="443"/>
        <end position="524"/>
    </location>
</feature>
<feature type="compositionally biased region" description="Basic and acidic residues" evidence="5">
    <location>
        <begin position="631"/>
        <end position="641"/>
    </location>
</feature>
<reference evidence="8 9" key="1">
    <citation type="journal article" date="2016" name="Environ. Microbiol.">
        <title>Effector profiles distinguish formae speciales of Fusarium oxysporum.</title>
        <authorList>
            <person name="van Dam P."/>
            <person name="Fokkens L."/>
            <person name="Schmidt S.M."/>
            <person name="Linmans J.H."/>
            <person name="Kistler H.C."/>
            <person name="Ma L.J."/>
            <person name="Rep M."/>
        </authorList>
    </citation>
    <scope>NUCLEOTIDE SEQUENCE [LARGE SCALE GENOMIC DNA]</scope>
    <source>
        <strain evidence="8 9">Forc016</strain>
    </source>
</reference>
<comment type="subcellular location">
    <subcellularLocation>
        <location evidence="1">Cell membrane</location>
        <topology evidence="1">Multi-pass membrane protein</topology>
    </subcellularLocation>
</comment>
<feature type="compositionally biased region" description="Low complexity" evidence="5">
    <location>
        <begin position="612"/>
        <end position="622"/>
    </location>
</feature>
<reference evidence="8 9" key="2">
    <citation type="journal article" date="2017" name="Sci. Rep.">
        <title>A mobile pathogenicity chromosome in Fusarium oxysporum for infection of multiple cucurbit species.</title>
        <authorList>
            <person name="van Dam P."/>
            <person name="Fokkens L."/>
            <person name="Ayukawa Y."/>
            <person name="van der Gragt M."/>
            <person name="Ter Horst A."/>
            <person name="Brankovics B."/>
            <person name="Houterman P.M."/>
            <person name="Arie T."/>
            <person name="Rep M."/>
        </authorList>
    </citation>
    <scope>NUCLEOTIDE SEQUENCE [LARGE SCALE GENOMIC DNA]</scope>
    <source>
        <strain evidence="8 9">Forc016</strain>
    </source>
</reference>
<dbReference type="Gene3D" id="1.20.58.340">
    <property type="entry name" value="Magnesium transport protein CorA, transmembrane region"/>
    <property type="match status" value="1"/>
</dbReference>
<keyword evidence="3 6" id="KW-1133">Transmembrane helix</keyword>
<dbReference type="GO" id="GO:0015095">
    <property type="term" value="F:magnesium ion transmembrane transporter activity"/>
    <property type="evidence" value="ECO:0007669"/>
    <property type="project" value="TreeGrafter"/>
</dbReference>
<dbReference type="Pfam" id="PF26118">
    <property type="entry name" value="DUF8035"/>
    <property type="match status" value="1"/>
</dbReference>
<dbReference type="GO" id="GO:0000287">
    <property type="term" value="F:magnesium ion binding"/>
    <property type="evidence" value="ECO:0007669"/>
    <property type="project" value="TreeGrafter"/>
</dbReference>
<dbReference type="Proteomes" id="UP000219602">
    <property type="component" value="Chromosome 4"/>
</dbReference>
<dbReference type="STRING" id="327505.A0A2H3HER5"/>
<gene>
    <name evidence="8" type="ORF">AU210_003625</name>
</gene>
<feature type="transmembrane region" description="Helical" evidence="6">
    <location>
        <begin position="1325"/>
        <end position="1347"/>
    </location>
</feature>
<feature type="compositionally biased region" description="Basic and acidic residues" evidence="5">
    <location>
        <begin position="787"/>
        <end position="801"/>
    </location>
</feature>
<feature type="domain" description="DUF8035" evidence="7">
    <location>
        <begin position="643"/>
        <end position="695"/>
    </location>
</feature>
<proteinExistence type="predicted"/>
<feature type="compositionally biased region" description="Basic and acidic residues" evidence="5">
    <location>
        <begin position="371"/>
        <end position="403"/>
    </location>
</feature>
<evidence type="ECO:0000313" key="8">
    <source>
        <dbReference type="EMBL" id="PCD41066.1"/>
    </source>
</evidence>
<feature type="region of interest" description="Disordered" evidence="5">
    <location>
        <begin position="556"/>
        <end position="646"/>
    </location>
</feature>
<feature type="region of interest" description="Disordered" evidence="5">
    <location>
        <begin position="776"/>
        <end position="901"/>
    </location>
</feature>
<organism evidence="8 9">
    <name type="scientific">Fusarium oxysporum f. sp. radicis-cucumerinum</name>
    <dbReference type="NCBI Taxonomy" id="327505"/>
    <lineage>
        <taxon>Eukaryota</taxon>
        <taxon>Fungi</taxon>
        <taxon>Dikarya</taxon>
        <taxon>Ascomycota</taxon>
        <taxon>Pezizomycotina</taxon>
        <taxon>Sordariomycetes</taxon>
        <taxon>Hypocreomycetidae</taxon>
        <taxon>Hypocreales</taxon>
        <taxon>Nectriaceae</taxon>
        <taxon>Fusarium</taxon>
        <taxon>Fusarium oxysporum species complex</taxon>
    </lineage>
</organism>
<feature type="compositionally biased region" description="Acidic residues" evidence="5">
    <location>
        <begin position="802"/>
        <end position="812"/>
    </location>
</feature>
<evidence type="ECO:0000259" key="7">
    <source>
        <dbReference type="Pfam" id="PF26118"/>
    </source>
</evidence>